<keyword evidence="4" id="KW-0949">S-adenosyl-L-methionine</keyword>
<dbReference type="GeneID" id="86055512"/>
<evidence type="ECO:0000313" key="9">
    <source>
        <dbReference type="Proteomes" id="UP000436047"/>
    </source>
</evidence>
<dbReference type="PROSITE" id="PS00092">
    <property type="entry name" value="N6_MTASE"/>
    <property type="match status" value="1"/>
</dbReference>
<dbReference type="EMBL" id="VUMI01000043">
    <property type="protein sequence ID" value="MSS90655.1"/>
    <property type="molecule type" value="Genomic_DNA"/>
</dbReference>
<dbReference type="PANTHER" id="PTHR42933:SF3">
    <property type="entry name" value="TYPE I RESTRICTION ENZYME MJAVIII METHYLASE SUBUNIT"/>
    <property type="match status" value="1"/>
</dbReference>
<evidence type="ECO:0000313" key="8">
    <source>
        <dbReference type="EMBL" id="MSS90655.1"/>
    </source>
</evidence>
<dbReference type="GO" id="GO:0008170">
    <property type="term" value="F:N-methyltransferase activity"/>
    <property type="evidence" value="ECO:0007669"/>
    <property type="project" value="InterPro"/>
</dbReference>
<keyword evidence="3" id="KW-0808">Transferase</keyword>
<dbReference type="Gene3D" id="3.40.50.150">
    <property type="entry name" value="Vaccinia Virus protein VP39"/>
    <property type="match status" value="1"/>
</dbReference>
<dbReference type="GO" id="GO:0032259">
    <property type="term" value="P:methylation"/>
    <property type="evidence" value="ECO:0007669"/>
    <property type="project" value="UniProtKB-KW"/>
</dbReference>
<dbReference type="InterPro" id="IPR051537">
    <property type="entry name" value="DNA_Adenine_Mtase"/>
</dbReference>
<dbReference type="AlphaFoldDB" id="A0A6N7WLJ5"/>
<dbReference type="PANTHER" id="PTHR42933">
    <property type="entry name" value="SLR6095 PROTEIN"/>
    <property type="match status" value="1"/>
</dbReference>
<accession>A0A6N7WLJ5</accession>
<keyword evidence="9" id="KW-1185">Reference proteome</keyword>
<dbReference type="InterPro" id="IPR029063">
    <property type="entry name" value="SAM-dependent_MTases_sf"/>
</dbReference>
<proteinExistence type="predicted"/>
<evidence type="ECO:0000256" key="4">
    <source>
        <dbReference type="ARBA" id="ARBA00022691"/>
    </source>
</evidence>
<evidence type="ECO:0000256" key="3">
    <source>
        <dbReference type="ARBA" id="ARBA00022679"/>
    </source>
</evidence>
<feature type="domain" description="DNA methylase adenine-specific" evidence="7">
    <location>
        <begin position="298"/>
        <end position="555"/>
    </location>
</feature>
<dbReference type="GO" id="GO:0009307">
    <property type="term" value="P:DNA restriction-modification system"/>
    <property type="evidence" value="ECO:0007669"/>
    <property type="project" value="UniProtKB-KW"/>
</dbReference>
<dbReference type="GO" id="GO:0009007">
    <property type="term" value="F:site-specific DNA-methyltransferase (adenine-specific) activity"/>
    <property type="evidence" value="ECO:0007669"/>
    <property type="project" value="UniProtKB-EC"/>
</dbReference>
<evidence type="ECO:0000256" key="2">
    <source>
        <dbReference type="ARBA" id="ARBA00022603"/>
    </source>
</evidence>
<comment type="catalytic activity">
    <reaction evidence="6">
        <text>a 2'-deoxyadenosine in DNA + S-adenosyl-L-methionine = an N(6)-methyl-2'-deoxyadenosine in DNA + S-adenosyl-L-homocysteine + H(+)</text>
        <dbReference type="Rhea" id="RHEA:15197"/>
        <dbReference type="Rhea" id="RHEA-COMP:12418"/>
        <dbReference type="Rhea" id="RHEA-COMP:12419"/>
        <dbReference type="ChEBI" id="CHEBI:15378"/>
        <dbReference type="ChEBI" id="CHEBI:57856"/>
        <dbReference type="ChEBI" id="CHEBI:59789"/>
        <dbReference type="ChEBI" id="CHEBI:90615"/>
        <dbReference type="ChEBI" id="CHEBI:90616"/>
        <dbReference type="EC" id="2.1.1.72"/>
    </reaction>
</comment>
<dbReference type="SUPFAM" id="SSF116734">
    <property type="entry name" value="DNA methylase specificity domain"/>
    <property type="match status" value="1"/>
</dbReference>
<comment type="caution">
    <text evidence="8">The sequence shown here is derived from an EMBL/GenBank/DDBJ whole genome shotgun (WGS) entry which is preliminary data.</text>
</comment>
<evidence type="ECO:0000256" key="5">
    <source>
        <dbReference type="ARBA" id="ARBA00022747"/>
    </source>
</evidence>
<dbReference type="InterPro" id="IPR002052">
    <property type="entry name" value="DNA_methylase_N6_adenine_CS"/>
</dbReference>
<reference evidence="8 9" key="1">
    <citation type="submission" date="2019-08" db="EMBL/GenBank/DDBJ databases">
        <title>In-depth cultivation of the pig gut microbiome towards novel bacterial diversity and tailored functional studies.</title>
        <authorList>
            <person name="Wylensek D."/>
            <person name="Hitch T.C.A."/>
            <person name="Clavel T."/>
        </authorList>
    </citation>
    <scope>NUCLEOTIDE SEQUENCE [LARGE SCALE GENOMIC DNA]</scope>
    <source>
        <strain evidence="8 9">WCA-389-WT-23B</strain>
    </source>
</reference>
<dbReference type="Pfam" id="PF02384">
    <property type="entry name" value="N6_Mtase"/>
    <property type="match status" value="1"/>
</dbReference>
<protein>
    <recommendedName>
        <fullName evidence="1">site-specific DNA-methyltransferase (adenine-specific)</fullName>
        <ecNumber evidence="1">2.1.1.72</ecNumber>
    </recommendedName>
</protein>
<dbReference type="InterPro" id="IPR003356">
    <property type="entry name" value="DNA_methylase_A-5"/>
</dbReference>
<evidence type="ECO:0000259" key="7">
    <source>
        <dbReference type="Pfam" id="PF02384"/>
    </source>
</evidence>
<organism evidence="8 9">
    <name type="scientific">Eisenbergiella porci</name>
    <dbReference type="NCBI Taxonomy" id="2652274"/>
    <lineage>
        <taxon>Bacteria</taxon>
        <taxon>Bacillati</taxon>
        <taxon>Bacillota</taxon>
        <taxon>Clostridia</taxon>
        <taxon>Lachnospirales</taxon>
        <taxon>Lachnospiraceae</taxon>
        <taxon>Eisenbergiella</taxon>
    </lineage>
</organism>
<dbReference type="EC" id="2.1.1.72" evidence="1"/>
<keyword evidence="5" id="KW-0680">Restriction system</keyword>
<dbReference type="SUPFAM" id="SSF53335">
    <property type="entry name" value="S-adenosyl-L-methionine-dependent methyltransferases"/>
    <property type="match status" value="1"/>
</dbReference>
<name>A0A6N7WLJ5_9FIRM</name>
<dbReference type="RefSeq" id="WP_154467104.1">
    <property type="nucleotide sequence ID" value="NZ_JAXDZL010000203.1"/>
</dbReference>
<evidence type="ECO:0000256" key="6">
    <source>
        <dbReference type="ARBA" id="ARBA00047942"/>
    </source>
</evidence>
<dbReference type="PRINTS" id="PR00507">
    <property type="entry name" value="N12N6MTFRASE"/>
</dbReference>
<sequence>MAKTKKKQEALSVSRLINEVLVAQLSIPFRQIVNDTTFSKYTGSKRPDILISEFEYDGTNDEQYIKNLVAYAEAKDDCKVDDKDWKDALKQGKTKAPKLGLPYFIVTNCKTTYFYNAKTLKQLTLNGNPIREFQTIDIYRLIKNKLTENPDLDSINTNVDSISTISEAIFNKKLWELAGVYRGINFKDNVQKIDFTVGFVALEYFEEKEEIDGNKDASKVYWSTCNDEVAEKIKNNLSGYISRLEDETTFKEFKNVMEVVRIAISGDGKNKPLIGVDDVKQIYGIIDSMKPLHGTGFDLFGAVYEMFASSKEKKDFGEYFTRRHYTHIFSKLLLQDEDVYNEKKEFSIIDPACGTGGFLTESFKVLLNNYEKNGTLTAEAREFLSKKCFYGVDVRDENISRTRLNMFLVGDGHTHMYSDNSLKPTRQGKNVLNKKYQYVITNPPYGSGTIKANTEAISTNRTEIAFICKVIDLLEIGGKACIITPDGVLENPSYKKLRQEILEKCEVYAIVSLPKFAFAPYTKEKTYALFIKKRSGSVTKIQEKPIWMYIIDNDGLANSDKRFPTKLRNNRNGWMHDEISGWVSTDGIEMPGLLENRWLKFDDLDSNGTNWINDKGIPECQRKGGNIPIDKIISNEYCTLLPEYYIRPYEPSYLDKNELVSELNDMHNWLPKINLSQLANEVESVNLTYSEYQARQVPIASVIDKMSGNSGLTEEFIYHAMQNQGEKYVVLSSATEDRTKMGEIPLCTINNKPLKVFENREGLLVTRNGKAGMTRFLSKGKYTINDHAYILYVRDDSPYSIDLRWLAIQYRTEFLQFTSSSDNGTWNMTGFFNQVKIDIPIIEEQKALVNIYDKLMYVQNIFSNLDTSVSRLFEKQVVVKENG</sequence>
<gene>
    <name evidence="8" type="ORF">FYJ45_21055</name>
</gene>
<keyword evidence="2 8" id="KW-0489">Methyltransferase</keyword>
<dbReference type="Proteomes" id="UP000436047">
    <property type="component" value="Unassembled WGS sequence"/>
</dbReference>
<evidence type="ECO:0000256" key="1">
    <source>
        <dbReference type="ARBA" id="ARBA00011900"/>
    </source>
</evidence>
<dbReference type="GO" id="GO:0003677">
    <property type="term" value="F:DNA binding"/>
    <property type="evidence" value="ECO:0007669"/>
    <property type="project" value="InterPro"/>
</dbReference>